<dbReference type="EMBL" id="MCFA01000112">
    <property type="protein sequence ID" value="ORY07006.1"/>
    <property type="molecule type" value="Genomic_DNA"/>
</dbReference>
<evidence type="ECO:0000256" key="1">
    <source>
        <dbReference type="SAM" id="MobiDB-lite"/>
    </source>
</evidence>
<evidence type="ECO:0000313" key="2">
    <source>
        <dbReference type="EMBL" id="ORY07006.1"/>
    </source>
</evidence>
<proteinExistence type="predicted"/>
<evidence type="ECO:0000313" key="3">
    <source>
        <dbReference type="Proteomes" id="UP000193144"/>
    </source>
</evidence>
<feature type="region of interest" description="Disordered" evidence="1">
    <location>
        <begin position="33"/>
        <end position="54"/>
    </location>
</feature>
<dbReference type="AlphaFoldDB" id="A0A1Y1ZA17"/>
<dbReference type="Proteomes" id="UP000193144">
    <property type="component" value="Unassembled WGS sequence"/>
</dbReference>
<organism evidence="2 3">
    <name type="scientific">Clohesyomyces aquaticus</name>
    <dbReference type="NCBI Taxonomy" id="1231657"/>
    <lineage>
        <taxon>Eukaryota</taxon>
        <taxon>Fungi</taxon>
        <taxon>Dikarya</taxon>
        <taxon>Ascomycota</taxon>
        <taxon>Pezizomycotina</taxon>
        <taxon>Dothideomycetes</taxon>
        <taxon>Pleosporomycetidae</taxon>
        <taxon>Pleosporales</taxon>
        <taxon>Lindgomycetaceae</taxon>
        <taxon>Clohesyomyces</taxon>
    </lineage>
</organism>
<feature type="compositionally biased region" description="Polar residues" evidence="1">
    <location>
        <begin position="33"/>
        <end position="46"/>
    </location>
</feature>
<sequence length="197" mass="22444">MQTTPFAVGTKSVRRFDLSQTFREKDLLSHWQPFSSSSTAPQTTAESIARPRPDEATSDHILEVELGIVDILHLRAALSAKKWHLSPAEDRSMIIDTSRVEGGKQTLIHSKRGSRLPCFVRNGRHLTVDLALWNACPISHLRFRLYDHYSSLRTSFLNWKPCRRYIAISNPQRLKAPAAKGGEFEVSIVWCFSPYRP</sequence>
<comment type="caution">
    <text evidence="2">The sequence shown here is derived from an EMBL/GenBank/DDBJ whole genome shotgun (WGS) entry which is preliminary data.</text>
</comment>
<gene>
    <name evidence="2" type="ORF">BCR34DRAFT_29495</name>
</gene>
<protein>
    <submittedName>
        <fullName evidence="2">Uncharacterized protein</fullName>
    </submittedName>
</protein>
<keyword evidence="3" id="KW-1185">Reference proteome</keyword>
<accession>A0A1Y1ZA17</accession>
<name>A0A1Y1ZA17_9PLEO</name>
<reference evidence="2 3" key="1">
    <citation type="submission" date="2016-07" db="EMBL/GenBank/DDBJ databases">
        <title>Pervasive Adenine N6-methylation of Active Genes in Fungi.</title>
        <authorList>
            <consortium name="DOE Joint Genome Institute"/>
            <person name="Mondo S.J."/>
            <person name="Dannebaum R.O."/>
            <person name="Kuo R.C."/>
            <person name="Labutti K."/>
            <person name="Haridas S."/>
            <person name="Kuo A."/>
            <person name="Salamov A."/>
            <person name="Ahrendt S.R."/>
            <person name="Lipzen A."/>
            <person name="Sullivan W."/>
            <person name="Andreopoulos W.B."/>
            <person name="Clum A."/>
            <person name="Lindquist E."/>
            <person name="Daum C."/>
            <person name="Ramamoorthy G.K."/>
            <person name="Gryganskyi A."/>
            <person name="Culley D."/>
            <person name="Magnuson J.K."/>
            <person name="James T.Y."/>
            <person name="O'Malley M.A."/>
            <person name="Stajich J.E."/>
            <person name="Spatafora J.W."/>
            <person name="Visel A."/>
            <person name="Grigoriev I.V."/>
        </authorList>
    </citation>
    <scope>NUCLEOTIDE SEQUENCE [LARGE SCALE GENOMIC DNA]</scope>
    <source>
        <strain evidence="2 3">CBS 115471</strain>
    </source>
</reference>